<reference evidence="3" key="1">
    <citation type="journal article" date="2019" name="Int. J. Syst. Evol. Microbiol.">
        <title>The Global Catalogue of Microorganisms (GCM) 10K type strain sequencing project: providing services to taxonomists for standard genome sequencing and annotation.</title>
        <authorList>
            <consortium name="The Broad Institute Genomics Platform"/>
            <consortium name="The Broad Institute Genome Sequencing Center for Infectious Disease"/>
            <person name="Wu L."/>
            <person name="Ma J."/>
        </authorList>
    </citation>
    <scope>NUCLEOTIDE SEQUENCE [LARGE SCALE GENOMIC DNA]</scope>
    <source>
        <strain evidence="3">KCTC 23701</strain>
    </source>
</reference>
<dbReference type="RefSeq" id="WP_189458374.1">
    <property type="nucleotide sequence ID" value="NZ_BMYO01000001.1"/>
</dbReference>
<feature type="domain" description="Card1 endonuclease" evidence="1">
    <location>
        <begin position="234"/>
        <end position="372"/>
    </location>
</feature>
<dbReference type="InterPro" id="IPR011335">
    <property type="entry name" value="Restrct_endonuc-II-like"/>
</dbReference>
<sequence length="374" mass="41547">MHLLCPIDTVHSDILTPALDRVFGIRHMTVAAHSHRLGAAADIAEIAVAAQISCDIIELTGEDSPSQLRGTLAQIISDTELPTLINLSGASPILAALAQEVALLRQVPSFVIHPERDTLVWLNHLPNVVPAQGYNVADRLTLDGYFGLFGCEIVEVSVDLKHRNPSLEKLARHMAWFASRDSRQLYSLMQHVVRADENGLTAPLPRELQPYLMPIEQAGLITLLHGGELKLRDAQALRFLNGGWLEYWLFAEAASLIGQCPIHDLACGVQIVTHDGVKNEYDLAILCNNQLYLVECKTQQPENRQTGRGVGNDVLFKLDSVSHLSELDARAMLVSVSRPTEHEIHRADEQHIEIVCGHDLVNLRERLRDWLKSN</sequence>
<dbReference type="Pfam" id="PF09002">
    <property type="entry name" value="Card1_endonuc"/>
    <property type="match status" value="1"/>
</dbReference>
<comment type="caution">
    <text evidence="2">The sequence shown here is derived from an EMBL/GenBank/DDBJ whole genome shotgun (WGS) entry which is preliminary data.</text>
</comment>
<accession>A0ABQ3GUV9</accession>
<proteinExistence type="predicted"/>
<dbReference type="Gene3D" id="3.40.50.10770">
    <property type="entry name" value="Hypothetical protein VC1899 like domain (Restriction endonuclease-like)"/>
    <property type="match status" value="1"/>
</dbReference>
<dbReference type="SUPFAM" id="SSF52980">
    <property type="entry name" value="Restriction endonuclease-like"/>
    <property type="match status" value="1"/>
</dbReference>
<name>A0ABQ3GUV9_9NEIS</name>
<evidence type="ECO:0000313" key="2">
    <source>
        <dbReference type="EMBL" id="GHD56254.1"/>
    </source>
</evidence>
<dbReference type="Gene3D" id="3.40.1350.10">
    <property type="match status" value="1"/>
</dbReference>
<organism evidence="2 3">
    <name type="scientific">Jeongeupia chitinilytica</name>
    <dbReference type="NCBI Taxonomy" id="1041641"/>
    <lineage>
        <taxon>Bacteria</taxon>
        <taxon>Pseudomonadati</taxon>
        <taxon>Pseudomonadota</taxon>
        <taxon>Betaproteobacteria</taxon>
        <taxon>Neisseriales</taxon>
        <taxon>Chitinibacteraceae</taxon>
        <taxon>Jeongeupia</taxon>
    </lineage>
</organism>
<dbReference type="Proteomes" id="UP000604737">
    <property type="component" value="Unassembled WGS sequence"/>
</dbReference>
<gene>
    <name evidence="2" type="ORF">GCM10007350_02950</name>
</gene>
<dbReference type="InterPro" id="IPR015093">
    <property type="entry name" value="Card1_endonucl_dom"/>
</dbReference>
<evidence type="ECO:0000313" key="3">
    <source>
        <dbReference type="Proteomes" id="UP000604737"/>
    </source>
</evidence>
<protein>
    <recommendedName>
        <fullName evidence="1">Card1 endonuclease domain-containing protein</fullName>
    </recommendedName>
</protein>
<keyword evidence="3" id="KW-1185">Reference proteome</keyword>
<evidence type="ECO:0000259" key="1">
    <source>
        <dbReference type="Pfam" id="PF09002"/>
    </source>
</evidence>
<dbReference type="InterPro" id="IPR011856">
    <property type="entry name" value="tRNA_endonuc-like_dom_sf"/>
</dbReference>
<dbReference type="EMBL" id="BMYO01000001">
    <property type="protein sequence ID" value="GHD56254.1"/>
    <property type="molecule type" value="Genomic_DNA"/>
</dbReference>